<keyword evidence="6" id="KW-1185">Reference proteome</keyword>
<dbReference type="Pfam" id="PF13613">
    <property type="entry name" value="HTH_Tnp_4"/>
    <property type="match status" value="1"/>
</dbReference>
<organism evidence="5 6">
    <name type="scientific">Streptomyces flaveolus</name>
    <dbReference type="NCBI Taxonomy" id="67297"/>
    <lineage>
        <taxon>Bacteria</taxon>
        <taxon>Bacillati</taxon>
        <taxon>Actinomycetota</taxon>
        <taxon>Actinomycetes</taxon>
        <taxon>Kitasatosporales</taxon>
        <taxon>Streptomycetaceae</taxon>
        <taxon>Streptomyces</taxon>
    </lineage>
</organism>
<dbReference type="InterPro" id="IPR027806">
    <property type="entry name" value="HARBI1_dom"/>
</dbReference>
<proteinExistence type="predicted"/>
<evidence type="ECO:0000256" key="1">
    <source>
        <dbReference type="ARBA" id="ARBA00001968"/>
    </source>
</evidence>
<dbReference type="Pfam" id="PF13359">
    <property type="entry name" value="DDE_Tnp_4"/>
    <property type="match status" value="1"/>
</dbReference>
<protein>
    <submittedName>
        <fullName evidence="5">Transposase family protein</fullName>
    </submittedName>
</protein>
<feature type="domain" description="DDE Tnp4" evidence="3">
    <location>
        <begin position="137"/>
        <end position="284"/>
    </location>
</feature>
<comment type="cofactor">
    <cofactor evidence="1">
        <name>a divalent metal cation</name>
        <dbReference type="ChEBI" id="CHEBI:60240"/>
    </cofactor>
</comment>
<keyword evidence="2" id="KW-0479">Metal-binding</keyword>
<evidence type="ECO:0000313" key="5">
    <source>
        <dbReference type="EMBL" id="MER6906545.1"/>
    </source>
</evidence>
<dbReference type="RefSeq" id="WP_350721426.1">
    <property type="nucleotide sequence ID" value="NZ_JBEPCO010000026.1"/>
</dbReference>
<dbReference type="EMBL" id="JBEPCV010000023">
    <property type="protein sequence ID" value="MER6906545.1"/>
    <property type="molecule type" value="Genomic_DNA"/>
</dbReference>
<gene>
    <name evidence="5" type="ORF">ABT322_22935</name>
</gene>
<evidence type="ECO:0000313" key="6">
    <source>
        <dbReference type="Proteomes" id="UP001490330"/>
    </source>
</evidence>
<feature type="domain" description="Transposase Helix-turn-helix" evidence="4">
    <location>
        <begin position="53"/>
        <end position="101"/>
    </location>
</feature>
<dbReference type="InterPro" id="IPR027805">
    <property type="entry name" value="Transposase_HTH_dom"/>
</dbReference>
<name>A0ABV1VKP7_9ACTN</name>
<evidence type="ECO:0000259" key="4">
    <source>
        <dbReference type="Pfam" id="PF13613"/>
    </source>
</evidence>
<evidence type="ECO:0000256" key="2">
    <source>
        <dbReference type="ARBA" id="ARBA00022723"/>
    </source>
</evidence>
<accession>A0ABV1VKP7</accession>
<sequence>MTHPAFYGVPRAHLSALKEELADSWLVRKESALDERRGGRRQRQAGAGPKYDLVFTDRLLVTLVHLRTGLPHSALAALYGPARSTVSRAIAEIRPLLVARGFAVPDRPGVRLHTLADVFAYAEAEAEAEAEGIRLRIDGAETQVRRPKTNRPGRRAFVSGKKKQNTIKTTTISDGQRRLLRSGADRPGRMHDQTAMRTKGIAEQLRLRPKATAEVDEGYRGLANEFPNQVSAPPKKPKDDAPLSEQYAWREMRRRQSSDRICVEHANAELRQWRPLQRYTGRREDYAETHRAIASLVSDRSARRPTRRKPSTELVLAWQAAC</sequence>
<dbReference type="Proteomes" id="UP001490330">
    <property type="component" value="Unassembled WGS sequence"/>
</dbReference>
<reference evidence="5 6" key="1">
    <citation type="submission" date="2024-06" db="EMBL/GenBank/DDBJ databases">
        <title>The Natural Products Discovery Center: Release of the First 8490 Sequenced Strains for Exploring Actinobacteria Biosynthetic Diversity.</title>
        <authorList>
            <person name="Kalkreuter E."/>
            <person name="Kautsar S.A."/>
            <person name="Yang D."/>
            <person name="Bader C.D."/>
            <person name="Teijaro C.N."/>
            <person name="Fluegel L."/>
            <person name="Davis C.M."/>
            <person name="Simpson J.R."/>
            <person name="Lauterbach L."/>
            <person name="Steele A.D."/>
            <person name="Gui C."/>
            <person name="Meng S."/>
            <person name="Li G."/>
            <person name="Viehrig K."/>
            <person name="Ye F."/>
            <person name="Su P."/>
            <person name="Kiefer A.F."/>
            <person name="Nichols A."/>
            <person name="Cepeda A.J."/>
            <person name="Yan W."/>
            <person name="Fan B."/>
            <person name="Jiang Y."/>
            <person name="Adhikari A."/>
            <person name="Zheng C.-J."/>
            <person name="Schuster L."/>
            <person name="Cowan T.M."/>
            <person name="Smanski M.J."/>
            <person name="Chevrette M.G."/>
            <person name="De Carvalho L.P.S."/>
            <person name="Shen B."/>
        </authorList>
    </citation>
    <scope>NUCLEOTIDE SEQUENCE [LARGE SCALE GENOMIC DNA]</scope>
    <source>
        <strain evidence="5 6">NPDC000632</strain>
    </source>
</reference>
<comment type="caution">
    <text evidence="5">The sequence shown here is derived from an EMBL/GenBank/DDBJ whole genome shotgun (WGS) entry which is preliminary data.</text>
</comment>
<evidence type="ECO:0000259" key="3">
    <source>
        <dbReference type="Pfam" id="PF13359"/>
    </source>
</evidence>